<keyword evidence="4" id="KW-1185">Reference proteome</keyword>
<reference evidence="3 4" key="1">
    <citation type="submission" date="2018-12" db="EMBL/GenBank/DDBJ databases">
        <title>Genome sequence and assembly of Colletotrichum trifolii.</title>
        <authorList>
            <person name="Gan P."/>
            <person name="Shirasu K."/>
        </authorList>
    </citation>
    <scope>NUCLEOTIDE SEQUENCE [LARGE SCALE GENOMIC DNA]</scope>
    <source>
        <strain evidence="3 4">543-2</strain>
    </source>
</reference>
<evidence type="ECO:0000313" key="3">
    <source>
        <dbReference type="EMBL" id="TDZ49934.1"/>
    </source>
</evidence>
<keyword evidence="2" id="KW-1133">Transmembrane helix</keyword>
<feature type="transmembrane region" description="Helical" evidence="2">
    <location>
        <begin position="334"/>
        <end position="355"/>
    </location>
</feature>
<keyword evidence="2" id="KW-0812">Transmembrane</keyword>
<feature type="compositionally biased region" description="Low complexity" evidence="1">
    <location>
        <begin position="580"/>
        <end position="590"/>
    </location>
</feature>
<feature type="transmembrane region" description="Helical" evidence="2">
    <location>
        <begin position="251"/>
        <end position="270"/>
    </location>
</feature>
<gene>
    <name evidence="3" type="ORF">CTRI78_v007709</name>
</gene>
<dbReference type="AlphaFoldDB" id="A0A4R8R1Z3"/>
<proteinExistence type="predicted"/>
<name>A0A4R8R1Z3_COLTR</name>
<dbReference type="EMBL" id="RYZW01000085">
    <property type="protein sequence ID" value="TDZ49934.1"/>
    <property type="molecule type" value="Genomic_DNA"/>
</dbReference>
<feature type="region of interest" description="Disordered" evidence="1">
    <location>
        <begin position="511"/>
        <end position="607"/>
    </location>
</feature>
<dbReference type="Proteomes" id="UP000295703">
    <property type="component" value="Unassembled WGS sequence"/>
</dbReference>
<feature type="transmembrane region" description="Helical" evidence="2">
    <location>
        <begin position="367"/>
        <end position="389"/>
    </location>
</feature>
<comment type="caution">
    <text evidence="3">The sequence shown here is derived from an EMBL/GenBank/DDBJ whole genome shotgun (WGS) entry which is preliminary data.</text>
</comment>
<evidence type="ECO:0000313" key="4">
    <source>
        <dbReference type="Proteomes" id="UP000295703"/>
    </source>
</evidence>
<sequence>MSKSITMGVWALQGVMAFVVLAISIDIINKQNDPHTTFKYNAFTGGLGILVVALGLASSFFDAIPSLVVMAADAVSGVLLLGGGIHKHMFFCVLTAKELHRYNPPQFKMAPVSLEQDVKYLPLSLVCAHAATVAYLGLTVARSLHKSYRDLPPSQGTRARLVRRSRLAPVFAVLASVSLAVAGYWTLSYAKLSYRVWADQRSVDAPVRFYGDNGVLPFGENATRLHVTRWLSDTPVYLDALEIITEKARRFWWGQQVDLAITSWSLLLAVEGRRRRIPSLWAYLALAHLVNLSFAQNVFYLTLLLAPVPMPGLPSASMLGRLRNRAFPPKPVGWVPHPAFFLASYCLNQVLIYWAPATVGTSTFASVAILSRILTFAPVILPAVVPASWGTVYSDHHGAYSIVTDLFRLVSSVSFVFHLKGTALGLLYNAPDAHYHRHSRFLPFDRERRSAWERTTTALGKVLGSASDHPVVASVAWDVVLSGISQGLWAATRALDVNDILASSTPFFRAHAEKAQPPTRLSEGSEILTPDSETGSHGGAVSTRRKGRSSKSEFDSMTISKGPTSHANRRDRTQKEPLELEAAPEVPYEPTTAERRSAVEGDELPGGDMDWESAALVWGLAALGGLGSSSAGVFGAECTSH</sequence>
<feature type="transmembrane region" description="Helical" evidence="2">
    <location>
        <begin position="40"/>
        <end position="61"/>
    </location>
</feature>
<evidence type="ECO:0000256" key="1">
    <source>
        <dbReference type="SAM" id="MobiDB-lite"/>
    </source>
</evidence>
<evidence type="ECO:0000256" key="2">
    <source>
        <dbReference type="SAM" id="Phobius"/>
    </source>
</evidence>
<keyword evidence="2" id="KW-0472">Membrane</keyword>
<feature type="transmembrane region" description="Helical" evidence="2">
    <location>
        <begin position="6"/>
        <end position="28"/>
    </location>
</feature>
<organism evidence="3 4">
    <name type="scientific">Colletotrichum trifolii</name>
    <dbReference type="NCBI Taxonomy" id="5466"/>
    <lineage>
        <taxon>Eukaryota</taxon>
        <taxon>Fungi</taxon>
        <taxon>Dikarya</taxon>
        <taxon>Ascomycota</taxon>
        <taxon>Pezizomycotina</taxon>
        <taxon>Sordariomycetes</taxon>
        <taxon>Hypocreomycetidae</taxon>
        <taxon>Glomerellales</taxon>
        <taxon>Glomerellaceae</taxon>
        <taxon>Colletotrichum</taxon>
        <taxon>Colletotrichum orbiculare species complex</taxon>
    </lineage>
</organism>
<accession>A0A4R8R1Z3</accession>
<protein>
    <submittedName>
        <fullName evidence="3">Uncharacterized protein</fullName>
    </submittedName>
</protein>
<feature type="compositionally biased region" description="Basic and acidic residues" evidence="1">
    <location>
        <begin position="568"/>
        <end position="578"/>
    </location>
</feature>
<feature type="transmembrane region" description="Helical" evidence="2">
    <location>
        <begin position="167"/>
        <end position="187"/>
    </location>
</feature>
<feature type="transmembrane region" description="Helical" evidence="2">
    <location>
        <begin position="409"/>
        <end position="430"/>
    </location>
</feature>
<feature type="compositionally biased region" description="Polar residues" evidence="1">
    <location>
        <begin position="555"/>
        <end position="566"/>
    </location>
</feature>
<feature type="transmembrane region" description="Helical" evidence="2">
    <location>
        <begin position="282"/>
        <end position="306"/>
    </location>
</feature>